<proteinExistence type="predicted"/>
<evidence type="ECO:0008006" key="3">
    <source>
        <dbReference type="Google" id="ProtNLM"/>
    </source>
</evidence>
<accession>A0ABS4IVM8</accession>
<protein>
    <recommendedName>
        <fullName evidence="3">Oxidoreductase</fullName>
    </recommendedName>
</protein>
<evidence type="ECO:0000313" key="1">
    <source>
        <dbReference type="EMBL" id="MBP1991622.1"/>
    </source>
</evidence>
<evidence type="ECO:0000313" key="2">
    <source>
        <dbReference type="Proteomes" id="UP001519287"/>
    </source>
</evidence>
<gene>
    <name evidence="1" type="ORF">J2Z66_003229</name>
</gene>
<organism evidence="1 2">
    <name type="scientific">Paenibacillus eucommiae</name>
    <dbReference type="NCBI Taxonomy" id="1355755"/>
    <lineage>
        <taxon>Bacteria</taxon>
        <taxon>Bacillati</taxon>
        <taxon>Bacillota</taxon>
        <taxon>Bacilli</taxon>
        <taxon>Bacillales</taxon>
        <taxon>Paenibacillaceae</taxon>
        <taxon>Paenibacillus</taxon>
    </lineage>
</organism>
<comment type="caution">
    <text evidence="1">The sequence shown here is derived from an EMBL/GenBank/DDBJ whole genome shotgun (WGS) entry which is preliminary data.</text>
</comment>
<name>A0ABS4IVM8_9BACL</name>
<sequence>MRKINYLETKLSSRFNEFDPNKENNKNTLFADIIIDGTSLYQKLKKYDLVPALGWGSEEYQRLMIDYFLLVQPHEYLYYRYPILVCPWCGDEECGFISVKIDRESDIIIWKDFNLEHESKKIQIGPYYFHWDNYEQAIWSTYRIAGIQ</sequence>
<reference evidence="1 2" key="1">
    <citation type="submission" date="2021-03" db="EMBL/GenBank/DDBJ databases">
        <title>Genomic Encyclopedia of Type Strains, Phase IV (KMG-IV): sequencing the most valuable type-strain genomes for metagenomic binning, comparative biology and taxonomic classification.</title>
        <authorList>
            <person name="Goeker M."/>
        </authorList>
    </citation>
    <scope>NUCLEOTIDE SEQUENCE [LARGE SCALE GENOMIC DNA]</scope>
    <source>
        <strain evidence="1 2">DSM 26048</strain>
    </source>
</reference>
<dbReference type="Proteomes" id="UP001519287">
    <property type="component" value="Unassembled WGS sequence"/>
</dbReference>
<dbReference type="RefSeq" id="WP_209972348.1">
    <property type="nucleotide sequence ID" value="NZ_JAGGLB010000009.1"/>
</dbReference>
<dbReference type="EMBL" id="JAGGLB010000009">
    <property type="protein sequence ID" value="MBP1991622.1"/>
    <property type="molecule type" value="Genomic_DNA"/>
</dbReference>
<keyword evidence="2" id="KW-1185">Reference proteome</keyword>